<feature type="chain" id="PRO_5045681019" description="Copper amine oxidase-like N-terminal domain-containing protein" evidence="1">
    <location>
        <begin position="24"/>
        <end position="360"/>
    </location>
</feature>
<dbReference type="InterPro" id="IPR012854">
    <property type="entry name" value="Cu_amine_oxidase-like_N"/>
</dbReference>
<evidence type="ECO:0000256" key="1">
    <source>
        <dbReference type="SAM" id="SignalP"/>
    </source>
</evidence>
<dbReference type="SUPFAM" id="SSF55383">
    <property type="entry name" value="Copper amine oxidase, domain N"/>
    <property type="match status" value="1"/>
</dbReference>
<dbReference type="Pfam" id="PF07833">
    <property type="entry name" value="Cu_amine_oxidN1"/>
    <property type="match status" value="1"/>
</dbReference>
<feature type="domain" description="Copper amine oxidase-like N-terminal" evidence="2">
    <location>
        <begin position="42"/>
        <end position="85"/>
    </location>
</feature>
<dbReference type="RefSeq" id="WP_167056748.1">
    <property type="nucleotide sequence ID" value="NZ_JAAOZR010000013.1"/>
</dbReference>
<evidence type="ECO:0000313" key="3">
    <source>
        <dbReference type="EMBL" id="MBP1960861.1"/>
    </source>
</evidence>
<reference evidence="3 4" key="1">
    <citation type="submission" date="2021-03" db="EMBL/GenBank/DDBJ databases">
        <title>Genomic Encyclopedia of Type Strains, Phase IV (KMG-IV): sequencing the most valuable type-strain genomes for metagenomic binning, comparative biology and taxonomic classification.</title>
        <authorList>
            <person name="Goeker M."/>
        </authorList>
    </citation>
    <scope>NUCLEOTIDE SEQUENCE [LARGE SCALE GENOMIC DNA]</scope>
    <source>
        <strain evidence="3 4">DSM 24950</strain>
    </source>
</reference>
<dbReference type="Proteomes" id="UP001519344">
    <property type="component" value="Unassembled WGS sequence"/>
</dbReference>
<proteinExistence type="predicted"/>
<keyword evidence="4" id="KW-1185">Reference proteome</keyword>
<comment type="caution">
    <text evidence="3">The sequence shown here is derived from an EMBL/GenBank/DDBJ whole genome shotgun (WGS) entry which is preliminary data.</text>
</comment>
<name>A0ABS4HRF8_9BACL</name>
<evidence type="ECO:0000313" key="4">
    <source>
        <dbReference type="Proteomes" id="UP001519344"/>
    </source>
</evidence>
<dbReference type="InterPro" id="IPR036582">
    <property type="entry name" value="Mao_N_sf"/>
</dbReference>
<organism evidence="3 4">
    <name type="scientific">Paenibacillus aceris</name>
    <dbReference type="NCBI Taxonomy" id="869555"/>
    <lineage>
        <taxon>Bacteria</taxon>
        <taxon>Bacillati</taxon>
        <taxon>Bacillota</taxon>
        <taxon>Bacilli</taxon>
        <taxon>Bacillales</taxon>
        <taxon>Paenibacillaceae</taxon>
        <taxon>Paenibacillus</taxon>
    </lineage>
</organism>
<keyword evidence="1" id="KW-0732">Signal</keyword>
<evidence type="ECO:0000259" key="2">
    <source>
        <dbReference type="Pfam" id="PF07833"/>
    </source>
</evidence>
<feature type="signal peptide" evidence="1">
    <location>
        <begin position="1"/>
        <end position="23"/>
    </location>
</feature>
<protein>
    <recommendedName>
        <fullName evidence="2">Copper amine oxidase-like N-terminal domain-containing protein</fullName>
    </recommendedName>
</protein>
<sequence length="360" mass="38954">MKKKLTVLLTLAGILGTTAAVGAEDLVEKVTGYLQKDVKVLVNGQDSTLTPVYIDGKAYIPVRDAATKLGYTVKYDEANKEIELDEAADLMRASGVIVSVQTKEDGNTRIELLGSTWVILNVDKSTAIKNLDGKTLTAADLKAGTQIDAEFGPAMAMSYPGQAQAVSINVHADRSVKEDTIKEVKHTDDGWQVQLGDNLVLNGGKETRVMTSQGESVNWEDLKAGTKVKAYYGPFETKSLPPQSPVFLLVVQAQAPVTGTPKMSPETAQEYRNLAWAQVKEQTSHITTKQDEAAVQIVSSKEVGVLASTDEQKKLLADVQAANGNFVTVTYNTDQDQLLGPLTVVFDFNTKAFIGFNARR</sequence>
<dbReference type="EMBL" id="JAGGKV010000001">
    <property type="protein sequence ID" value="MBP1960861.1"/>
    <property type="molecule type" value="Genomic_DNA"/>
</dbReference>
<accession>A0ABS4HRF8</accession>
<gene>
    <name evidence="3" type="ORF">J2Z65_000055</name>
</gene>